<reference evidence="2 3" key="1">
    <citation type="submission" date="2013-07" db="EMBL/GenBank/DDBJ databases">
        <title>Draft genome sequence of Pseudoalteromonas luteoviolacea 2ta16.</title>
        <authorList>
            <person name="Allen E.E."/>
            <person name="Azam F."/>
            <person name="Podell S."/>
        </authorList>
    </citation>
    <scope>NUCLEOTIDE SEQUENCE [LARGE SCALE GENOMIC DNA]</scope>
    <source>
        <strain evidence="2 3">2ta16</strain>
    </source>
</reference>
<dbReference type="InterPro" id="IPR036732">
    <property type="entry name" value="AFP_Neu5c_C_sf"/>
</dbReference>
<dbReference type="InterPro" id="IPR013785">
    <property type="entry name" value="Aldolase_TIM"/>
</dbReference>
<dbReference type="Gene3D" id="3.20.20.70">
    <property type="entry name" value="Aldolase class I"/>
    <property type="match status" value="1"/>
</dbReference>
<dbReference type="Gene3D" id="3.90.1210.10">
    <property type="entry name" value="Antifreeze-like/N-acetylneuraminic acid synthase C-terminal domain"/>
    <property type="match status" value="1"/>
</dbReference>
<dbReference type="InterPro" id="IPR020007">
    <property type="entry name" value="NeuB/NeuA"/>
</dbReference>
<dbReference type="CDD" id="cd11615">
    <property type="entry name" value="SAF_NeuB_like"/>
    <property type="match status" value="1"/>
</dbReference>
<organism evidence="2 3">
    <name type="scientific">Pseudoalteromonas luteoviolacea (strain 2ta16)</name>
    <dbReference type="NCBI Taxonomy" id="1353533"/>
    <lineage>
        <taxon>Bacteria</taxon>
        <taxon>Pseudomonadati</taxon>
        <taxon>Pseudomonadota</taxon>
        <taxon>Gammaproteobacteria</taxon>
        <taxon>Alteromonadales</taxon>
        <taxon>Pseudoalteromonadaceae</taxon>
        <taxon>Pseudoalteromonas</taxon>
    </lineage>
</organism>
<dbReference type="SUPFAM" id="SSF51269">
    <property type="entry name" value="AFP III-like domain"/>
    <property type="match status" value="1"/>
</dbReference>
<dbReference type="PANTHER" id="PTHR42966">
    <property type="entry name" value="N-ACETYLNEURAMINATE SYNTHASE"/>
    <property type="match status" value="1"/>
</dbReference>
<accession>V4I4D2</accession>
<dbReference type="AlphaFoldDB" id="V4I4D2"/>
<dbReference type="PATRIC" id="fig|1353533.3.peg.380"/>
<dbReference type="SUPFAM" id="SSF51569">
    <property type="entry name" value="Aldolase"/>
    <property type="match status" value="1"/>
</dbReference>
<dbReference type="InterPro" id="IPR013132">
    <property type="entry name" value="PseI/NeuA/B-like_N"/>
</dbReference>
<comment type="caution">
    <text evidence="2">The sequence shown here is derived from an EMBL/GenBank/DDBJ whole genome shotgun (WGS) entry which is preliminary data.</text>
</comment>
<dbReference type="RefSeq" id="WP_023397343.1">
    <property type="nucleotide sequence ID" value="NZ_AUSV01000006.1"/>
</dbReference>
<dbReference type="PROSITE" id="PS50844">
    <property type="entry name" value="AFP_LIKE"/>
    <property type="match status" value="1"/>
</dbReference>
<name>V4I4D2_PSEL2</name>
<dbReference type="PANTHER" id="PTHR42966:SF1">
    <property type="entry name" value="SIALIC ACID SYNTHASE"/>
    <property type="match status" value="1"/>
</dbReference>
<protein>
    <submittedName>
        <fullName evidence="2">N-acetylneuraminate synthase</fullName>
    </submittedName>
</protein>
<dbReference type="Proteomes" id="UP000017820">
    <property type="component" value="Unassembled WGS sequence"/>
</dbReference>
<dbReference type="EMBL" id="AUSV01000006">
    <property type="protein sequence ID" value="ESP95104.1"/>
    <property type="molecule type" value="Genomic_DNA"/>
</dbReference>
<dbReference type="GO" id="GO:0016051">
    <property type="term" value="P:carbohydrate biosynthetic process"/>
    <property type="evidence" value="ECO:0007669"/>
    <property type="project" value="InterPro"/>
</dbReference>
<evidence type="ECO:0000259" key="1">
    <source>
        <dbReference type="PROSITE" id="PS50844"/>
    </source>
</evidence>
<dbReference type="InterPro" id="IPR057736">
    <property type="entry name" value="SAF_PseI/NeuA/NeuB"/>
</dbReference>
<dbReference type="Pfam" id="PF08666">
    <property type="entry name" value="SAF"/>
    <property type="match status" value="1"/>
</dbReference>
<dbReference type="NCBIfam" id="TIGR03569">
    <property type="entry name" value="NeuB_NnaB"/>
    <property type="match status" value="1"/>
</dbReference>
<feature type="domain" description="AFP-like" evidence="1">
    <location>
        <begin position="287"/>
        <end position="339"/>
    </location>
</feature>
<evidence type="ECO:0000313" key="2">
    <source>
        <dbReference type="EMBL" id="ESP95104.1"/>
    </source>
</evidence>
<gene>
    <name evidence="2" type="ORF">PL2TA16_04360</name>
</gene>
<dbReference type="GO" id="GO:0047444">
    <property type="term" value="F:N-acylneuraminate-9-phosphate synthase activity"/>
    <property type="evidence" value="ECO:0007669"/>
    <property type="project" value="TreeGrafter"/>
</dbReference>
<dbReference type="Pfam" id="PF03102">
    <property type="entry name" value="NeuB"/>
    <property type="match status" value="1"/>
</dbReference>
<proteinExistence type="predicted"/>
<evidence type="ECO:0000313" key="3">
    <source>
        <dbReference type="Proteomes" id="UP000017820"/>
    </source>
</evidence>
<sequence>MMHNIKHVYIIAEAGVNHNADYDMAREMIKVAKDSGVDAVKFQIAVPELVMTKWADKADYQEANTGGDESQLEMCKKLHLKLSDYAGLKDYCDELGITFLATAFDQPSFEVLKELGVDTYKIPSGEVNNLPYLRMHCEKDIKVILSTGMATMAEVKEAVAVLTEGGVDKANITVLHCNTEYPTPMGDVNLKAMAHIQTELGVEVGYSDHTKGIEVPIAAVALGATCIEKHFTLDRTLPGPDHIASIEPDELNLMVSSIRNIQTAIAGSGEKKPSESESKNIAIARRSIVASGPIKKGEILTEKNITAKRPATGLSPMLWDEVIGTAAIKDYAEDDLIEL</sequence>
<dbReference type="InterPro" id="IPR051690">
    <property type="entry name" value="PseI-like"/>
</dbReference>
<dbReference type="InterPro" id="IPR013974">
    <property type="entry name" value="SAF"/>
</dbReference>
<dbReference type="InterPro" id="IPR006190">
    <property type="entry name" value="SAF_AFP_Neu5Ac"/>
</dbReference>